<comment type="caution">
    <text evidence="3">The sequence shown here is derived from an EMBL/GenBank/DDBJ whole genome shotgun (WGS) entry which is preliminary data.</text>
</comment>
<name>A0A4Y2TTD7_ARAVE</name>
<evidence type="ECO:0000256" key="1">
    <source>
        <dbReference type="SAM" id="MobiDB-lite"/>
    </source>
</evidence>
<organism evidence="3 4">
    <name type="scientific">Araneus ventricosus</name>
    <name type="common">Orbweaver spider</name>
    <name type="synonym">Epeira ventricosa</name>
    <dbReference type="NCBI Taxonomy" id="182803"/>
    <lineage>
        <taxon>Eukaryota</taxon>
        <taxon>Metazoa</taxon>
        <taxon>Ecdysozoa</taxon>
        <taxon>Arthropoda</taxon>
        <taxon>Chelicerata</taxon>
        <taxon>Arachnida</taxon>
        <taxon>Araneae</taxon>
        <taxon>Araneomorphae</taxon>
        <taxon>Entelegynae</taxon>
        <taxon>Araneoidea</taxon>
        <taxon>Araneidae</taxon>
        <taxon>Araneus</taxon>
    </lineage>
</organism>
<dbReference type="EMBL" id="BGPR01030124">
    <property type="protein sequence ID" value="GBO02426.1"/>
    <property type="molecule type" value="Genomic_DNA"/>
</dbReference>
<gene>
    <name evidence="3" type="ORF">AVEN_248057_1</name>
    <name evidence="2" type="ORF">AVEN_55576_1</name>
</gene>
<reference evidence="3 4" key="1">
    <citation type="journal article" date="2019" name="Sci. Rep.">
        <title>Orb-weaving spider Araneus ventricosus genome elucidates the spidroin gene catalogue.</title>
        <authorList>
            <person name="Kono N."/>
            <person name="Nakamura H."/>
            <person name="Ohtoshi R."/>
            <person name="Moran D.A.P."/>
            <person name="Shinohara A."/>
            <person name="Yoshida Y."/>
            <person name="Fujiwara M."/>
            <person name="Mori M."/>
            <person name="Tomita M."/>
            <person name="Arakawa K."/>
        </authorList>
    </citation>
    <scope>NUCLEOTIDE SEQUENCE [LARGE SCALE GENOMIC DNA]</scope>
</reference>
<accession>A0A4Y2TTD7</accession>
<evidence type="ECO:0000313" key="4">
    <source>
        <dbReference type="Proteomes" id="UP000499080"/>
    </source>
</evidence>
<feature type="compositionally biased region" description="Basic and acidic residues" evidence="1">
    <location>
        <begin position="18"/>
        <end position="37"/>
    </location>
</feature>
<dbReference type="EMBL" id="BGPR01025857">
    <property type="protein sequence ID" value="GBN95102.1"/>
    <property type="molecule type" value="Genomic_DNA"/>
</dbReference>
<evidence type="ECO:0000313" key="2">
    <source>
        <dbReference type="EMBL" id="GBN95102.1"/>
    </source>
</evidence>
<sequence>MVPTCGVPGLSDQEDDEARGAKDRVASTRESHSDSFHDAIRCRGAISRRLEEANLQPKRPVRVVPLTPKHWRLRLQ</sequence>
<dbReference type="AlphaFoldDB" id="A0A4Y2TTD7"/>
<protein>
    <submittedName>
        <fullName evidence="3">Uncharacterized protein</fullName>
    </submittedName>
</protein>
<dbReference type="Proteomes" id="UP000499080">
    <property type="component" value="Unassembled WGS sequence"/>
</dbReference>
<evidence type="ECO:0000313" key="3">
    <source>
        <dbReference type="EMBL" id="GBO02426.1"/>
    </source>
</evidence>
<proteinExistence type="predicted"/>
<keyword evidence="4" id="KW-1185">Reference proteome</keyword>
<feature type="region of interest" description="Disordered" evidence="1">
    <location>
        <begin position="1"/>
        <end position="37"/>
    </location>
</feature>